<accession>A0AAV4CH86</accession>
<dbReference type="Proteomes" id="UP000735302">
    <property type="component" value="Unassembled WGS sequence"/>
</dbReference>
<keyword evidence="2" id="KW-1185">Reference proteome</keyword>
<sequence>MVSNFTDHQTLGWQEVPSDHLLIETHAPYVSTTVRGTGNISHHKCGCRCYSNCRFFKGADGGVVKLSELECIVVILLVQQWCLHTPYIPFSSTLSLLFHLCVCCPSACDLGH</sequence>
<dbReference type="AlphaFoldDB" id="A0AAV4CH86"/>
<gene>
    <name evidence="1" type="ORF">PoB_005781800</name>
</gene>
<comment type="caution">
    <text evidence="1">The sequence shown here is derived from an EMBL/GenBank/DDBJ whole genome shotgun (WGS) entry which is preliminary data.</text>
</comment>
<proteinExistence type="predicted"/>
<evidence type="ECO:0000313" key="2">
    <source>
        <dbReference type="Proteomes" id="UP000735302"/>
    </source>
</evidence>
<protein>
    <submittedName>
        <fullName evidence="1">Uncharacterized protein</fullName>
    </submittedName>
</protein>
<dbReference type="EMBL" id="BLXT01006392">
    <property type="protein sequence ID" value="GFO31313.1"/>
    <property type="molecule type" value="Genomic_DNA"/>
</dbReference>
<organism evidence="1 2">
    <name type="scientific">Plakobranchus ocellatus</name>
    <dbReference type="NCBI Taxonomy" id="259542"/>
    <lineage>
        <taxon>Eukaryota</taxon>
        <taxon>Metazoa</taxon>
        <taxon>Spiralia</taxon>
        <taxon>Lophotrochozoa</taxon>
        <taxon>Mollusca</taxon>
        <taxon>Gastropoda</taxon>
        <taxon>Heterobranchia</taxon>
        <taxon>Euthyneura</taxon>
        <taxon>Panpulmonata</taxon>
        <taxon>Sacoglossa</taxon>
        <taxon>Placobranchoidea</taxon>
        <taxon>Plakobranchidae</taxon>
        <taxon>Plakobranchus</taxon>
    </lineage>
</organism>
<name>A0AAV4CH86_9GAST</name>
<reference evidence="1 2" key="1">
    <citation type="journal article" date="2021" name="Elife">
        <title>Chloroplast acquisition without the gene transfer in kleptoplastic sea slugs, Plakobranchus ocellatus.</title>
        <authorList>
            <person name="Maeda T."/>
            <person name="Takahashi S."/>
            <person name="Yoshida T."/>
            <person name="Shimamura S."/>
            <person name="Takaki Y."/>
            <person name="Nagai Y."/>
            <person name="Toyoda A."/>
            <person name="Suzuki Y."/>
            <person name="Arimoto A."/>
            <person name="Ishii H."/>
            <person name="Satoh N."/>
            <person name="Nishiyama T."/>
            <person name="Hasebe M."/>
            <person name="Maruyama T."/>
            <person name="Minagawa J."/>
            <person name="Obokata J."/>
            <person name="Shigenobu S."/>
        </authorList>
    </citation>
    <scope>NUCLEOTIDE SEQUENCE [LARGE SCALE GENOMIC DNA]</scope>
</reference>
<evidence type="ECO:0000313" key="1">
    <source>
        <dbReference type="EMBL" id="GFO31313.1"/>
    </source>
</evidence>